<dbReference type="InterPro" id="IPR001005">
    <property type="entry name" value="SANT/Myb"/>
</dbReference>
<evidence type="ECO:0000256" key="1">
    <source>
        <dbReference type="SAM" id="MobiDB-lite"/>
    </source>
</evidence>
<feature type="region of interest" description="Disordered" evidence="1">
    <location>
        <begin position="71"/>
        <end position="238"/>
    </location>
</feature>
<feature type="compositionally biased region" description="Low complexity" evidence="1">
    <location>
        <begin position="210"/>
        <end position="221"/>
    </location>
</feature>
<keyword evidence="4" id="KW-1185">Reference proteome</keyword>
<gene>
    <name evidence="3" type="ORF">K431DRAFT_39330</name>
</gene>
<name>A0A9P4UNW4_9PEZI</name>
<accession>A0A9P4UNW4</accession>
<feature type="compositionally biased region" description="Low complexity" evidence="1">
    <location>
        <begin position="229"/>
        <end position="238"/>
    </location>
</feature>
<feature type="compositionally biased region" description="Basic and acidic residues" evidence="1">
    <location>
        <begin position="140"/>
        <end position="194"/>
    </location>
</feature>
<evidence type="ECO:0000313" key="3">
    <source>
        <dbReference type="EMBL" id="KAF2722802.1"/>
    </source>
</evidence>
<dbReference type="SMART" id="SM00717">
    <property type="entry name" value="SANT"/>
    <property type="match status" value="1"/>
</dbReference>
<comment type="caution">
    <text evidence="3">The sequence shown here is derived from an EMBL/GenBank/DDBJ whole genome shotgun (WGS) entry which is preliminary data.</text>
</comment>
<dbReference type="PROSITE" id="PS50090">
    <property type="entry name" value="MYB_LIKE"/>
    <property type="match status" value="1"/>
</dbReference>
<dbReference type="Proteomes" id="UP000799441">
    <property type="component" value="Unassembled WGS sequence"/>
</dbReference>
<protein>
    <recommendedName>
        <fullName evidence="2">Myb-like domain-containing protein</fullName>
    </recommendedName>
</protein>
<dbReference type="SUPFAM" id="SSF46689">
    <property type="entry name" value="Homeodomain-like"/>
    <property type="match status" value="1"/>
</dbReference>
<dbReference type="EMBL" id="MU003780">
    <property type="protein sequence ID" value="KAF2722802.1"/>
    <property type="molecule type" value="Genomic_DNA"/>
</dbReference>
<evidence type="ECO:0000313" key="4">
    <source>
        <dbReference type="Proteomes" id="UP000799441"/>
    </source>
</evidence>
<feature type="compositionally biased region" description="Basic and acidic residues" evidence="1">
    <location>
        <begin position="71"/>
        <end position="118"/>
    </location>
</feature>
<reference evidence="3" key="1">
    <citation type="journal article" date="2020" name="Stud. Mycol.">
        <title>101 Dothideomycetes genomes: a test case for predicting lifestyles and emergence of pathogens.</title>
        <authorList>
            <person name="Haridas S."/>
            <person name="Albert R."/>
            <person name="Binder M."/>
            <person name="Bloem J."/>
            <person name="Labutti K."/>
            <person name="Salamov A."/>
            <person name="Andreopoulos B."/>
            <person name="Baker S."/>
            <person name="Barry K."/>
            <person name="Bills G."/>
            <person name="Bluhm B."/>
            <person name="Cannon C."/>
            <person name="Castanera R."/>
            <person name="Culley D."/>
            <person name="Daum C."/>
            <person name="Ezra D."/>
            <person name="Gonzalez J."/>
            <person name="Henrissat B."/>
            <person name="Kuo A."/>
            <person name="Liang C."/>
            <person name="Lipzen A."/>
            <person name="Lutzoni F."/>
            <person name="Magnuson J."/>
            <person name="Mondo S."/>
            <person name="Nolan M."/>
            <person name="Ohm R."/>
            <person name="Pangilinan J."/>
            <person name="Park H.-J."/>
            <person name="Ramirez L."/>
            <person name="Alfaro M."/>
            <person name="Sun H."/>
            <person name="Tritt A."/>
            <person name="Yoshinaga Y."/>
            <person name="Zwiers L.-H."/>
            <person name="Turgeon B."/>
            <person name="Goodwin S."/>
            <person name="Spatafora J."/>
            <person name="Crous P."/>
            <person name="Grigoriev I."/>
        </authorList>
    </citation>
    <scope>NUCLEOTIDE SEQUENCE</scope>
    <source>
        <strain evidence="3">CBS 116435</strain>
    </source>
</reference>
<organism evidence="3 4">
    <name type="scientific">Polychaeton citri CBS 116435</name>
    <dbReference type="NCBI Taxonomy" id="1314669"/>
    <lineage>
        <taxon>Eukaryota</taxon>
        <taxon>Fungi</taxon>
        <taxon>Dikarya</taxon>
        <taxon>Ascomycota</taxon>
        <taxon>Pezizomycotina</taxon>
        <taxon>Dothideomycetes</taxon>
        <taxon>Dothideomycetidae</taxon>
        <taxon>Capnodiales</taxon>
        <taxon>Capnodiaceae</taxon>
        <taxon>Polychaeton</taxon>
    </lineage>
</organism>
<dbReference type="OrthoDB" id="5427780at2759"/>
<dbReference type="AlphaFoldDB" id="A0A9P4UNW4"/>
<dbReference type="CDD" id="cd00167">
    <property type="entry name" value="SANT"/>
    <property type="match status" value="1"/>
</dbReference>
<feature type="domain" description="Myb-like" evidence="2">
    <location>
        <begin position="97"/>
        <end position="145"/>
    </location>
</feature>
<evidence type="ECO:0000259" key="2">
    <source>
        <dbReference type="PROSITE" id="PS50090"/>
    </source>
</evidence>
<proteinExistence type="predicted"/>
<sequence length="311" mass="34928">MKTHVTYYDIKKDRQGRNSIVAHKTPVPSLIGSKVGAVGEGERIPDDAGEKKCDCAKRAKCENKVEKAECREVEGGKPNTDEKKDDGKFGAHVKNDDNKPDEKPWTTEEDAMLKKLKAENTSWRDIAQKMGRPQSQLKTRFKEIKDLPAIPKDGDEIKKSSQKPDNKKGKAENKHATPKEEKKKSKTPNEDGSPKTHSPKQKQEKPKPPAKQTPTKQAPAKLVMPTKPAPAYSRAPSALSRRSPELTLDGFLTLHEDATFSFGELQLLAQLIARDRSQTWLRIASAFFDKTGRKVHPHDIRDKFFQLESMS</sequence>
<dbReference type="Gene3D" id="1.10.10.60">
    <property type="entry name" value="Homeodomain-like"/>
    <property type="match status" value="1"/>
</dbReference>
<dbReference type="InterPro" id="IPR009057">
    <property type="entry name" value="Homeodomain-like_sf"/>
</dbReference>